<feature type="domain" description="GST N-terminal" evidence="1">
    <location>
        <begin position="31"/>
        <end position="109"/>
    </location>
</feature>
<dbReference type="PROSITE" id="PS50404">
    <property type="entry name" value="GST_NTER"/>
    <property type="match status" value="1"/>
</dbReference>
<sequence length="248" mass="27716">MGLACQLSIQAATVAAGCALYWLYKRLSKPKSVKLTYFDVRATPGEKIRLALALSGTPFEDNRIKFADWPALKPKTKYGAMPFAEIDGVEYAQSGAILRWAGGLGDGSLYPSGMAERMKVEEMLGVSDDLQRAWTPAFYMSMKPEQFGYTKETAPVQKLREKFMKEEFGKFITFIENELKQTGAFVCGAKPTIADCQLYPQIHYFSRGIADFVPKDSLEPFPLTRAWIARMQALPAVKEFETKAGYNA</sequence>
<proteinExistence type="predicted"/>
<evidence type="ECO:0000259" key="1">
    <source>
        <dbReference type="PROSITE" id="PS50404"/>
    </source>
</evidence>
<dbReference type="AlphaFoldDB" id="A0AB34K9P9"/>
<dbReference type="InterPro" id="IPR004046">
    <property type="entry name" value="GST_C"/>
</dbReference>
<dbReference type="Pfam" id="PF14497">
    <property type="entry name" value="GST_C_3"/>
    <property type="match status" value="1"/>
</dbReference>
<comment type="caution">
    <text evidence="3">The sequence shown here is derived from an EMBL/GenBank/DDBJ whole genome shotgun (WGS) entry which is preliminary data.</text>
</comment>
<dbReference type="InterPro" id="IPR040079">
    <property type="entry name" value="Glutathione_S-Trfase"/>
</dbReference>
<organism evidence="3 4">
    <name type="scientific">Prymnesium parvum</name>
    <name type="common">Toxic golden alga</name>
    <dbReference type="NCBI Taxonomy" id="97485"/>
    <lineage>
        <taxon>Eukaryota</taxon>
        <taxon>Haptista</taxon>
        <taxon>Haptophyta</taxon>
        <taxon>Prymnesiophyceae</taxon>
        <taxon>Prymnesiales</taxon>
        <taxon>Prymnesiaceae</taxon>
        <taxon>Prymnesium</taxon>
    </lineage>
</organism>
<dbReference type="PANTHER" id="PTHR11571:SF150">
    <property type="entry name" value="GLUTATHIONE S-TRANSFERASE"/>
    <property type="match status" value="1"/>
</dbReference>
<dbReference type="InterPro" id="IPR010987">
    <property type="entry name" value="Glutathione-S-Trfase_C-like"/>
</dbReference>
<dbReference type="PROSITE" id="PS50405">
    <property type="entry name" value="GST_CTER"/>
    <property type="match status" value="1"/>
</dbReference>
<accession>A0AB34K9P9</accession>
<dbReference type="Pfam" id="PF02798">
    <property type="entry name" value="GST_N"/>
    <property type="match status" value="1"/>
</dbReference>
<dbReference type="Gene3D" id="1.20.1050.10">
    <property type="match status" value="1"/>
</dbReference>
<keyword evidence="4" id="KW-1185">Reference proteome</keyword>
<evidence type="ECO:0000313" key="3">
    <source>
        <dbReference type="EMBL" id="KAL1530930.1"/>
    </source>
</evidence>
<dbReference type="SUPFAM" id="SSF47616">
    <property type="entry name" value="GST C-terminal domain-like"/>
    <property type="match status" value="1"/>
</dbReference>
<name>A0AB34K9P9_PRYPA</name>
<dbReference type="EMBL" id="JBGBPQ010000001">
    <property type="protein sequence ID" value="KAL1530930.1"/>
    <property type="molecule type" value="Genomic_DNA"/>
</dbReference>
<dbReference type="InterPro" id="IPR036249">
    <property type="entry name" value="Thioredoxin-like_sf"/>
</dbReference>
<dbReference type="CDD" id="cd03039">
    <property type="entry name" value="GST_N_Sigma_like"/>
    <property type="match status" value="1"/>
</dbReference>
<dbReference type="GO" id="GO:0006749">
    <property type="term" value="P:glutathione metabolic process"/>
    <property type="evidence" value="ECO:0007669"/>
    <property type="project" value="TreeGrafter"/>
</dbReference>
<dbReference type="SUPFAM" id="SSF52833">
    <property type="entry name" value="Thioredoxin-like"/>
    <property type="match status" value="1"/>
</dbReference>
<dbReference type="GO" id="GO:0004364">
    <property type="term" value="F:glutathione transferase activity"/>
    <property type="evidence" value="ECO:0007669"/>
    <property type="project" value="TreeGrafter"/>
</dbReference>
<gene>
    <name evidence="3" type="ORF">AB1Y20_001821</name>
</gene>
<evidence type="ECO:0000313" key="4">
    <source>
        <dbReference type="Proteomes" id="UP001515480"/>
    </source>
</evidence>
<dbReference type="InterPro" id="IPR036282">
    <property type="entry name" value="Glutathione-S-Trfase_C_sf"/>
</dbReference>
<feature type="domain" description="GST C-terminal" evidence="2">
    <location>
        <begin position="113"/>
        <end position="248"/>
    </location>
</feature>
<protein>
    <recommendedName>
        <fullName evidence="5">Glutathione transferase</fullName>
    </recommendedName>
</protein>
<dbReference type="PANTHER" id="PTHR11571">
    <property type="entry name" value="GLUTATHIONE S-TRANSFERASE"/>
    <property type="match status" value="1"/>
</dbReference>
<dbReference type="Gene3D" id="3.40.30.10">
    <property type="entry name" value="Glutaredoxin"/>
    <property type="match status" value="1"/>
</dbReference>
<dbReference type="SFLD" id="SFLDS00019">
    <property type="entry name" value="Glutathione_Transferase_(cytos"/>
    <property type="match status" value="1"/>
</dbReference>
<evidence type="ECO:0008006" key="5">
    <source>
        <dbReference type="Google" id="ProtNLM"/>
    </source>
</evidence>
<dbReference type="Proteomes" id="UP001515480">
    <property type="component" value="Unassembled WGS sequence"/>
</dbReference>
<dbReference type="InterPro" id="IPR004045">
    <property type="entry name" value="Glutathione_S-Trfase_N"/>
</dbReference>
<dbReference type="InterPro" id="IPR050213">
    <property type="entry name" value="GST_superfamily"/>
</dbReference>
<evidence type="ECO:0000259" key="2">
    <source>
        <dbReference type="PROSITE" id="PS50405"/>
    </source>
</evidence>
<reference evidence="3 4" key="1">
    <citation type="journal article" date="2024" name="Science">
        <title>Giant polyketide synthase enzymes in the biosynthesis of giant marine polyether toxins.</title>
        <authorList>
            <person name="Fallon T.R."/>
            <person name="Shende V.V."/>
            <person name="Wierzbicki I.H."/>
            <person name="Pendleton A.L."/>
            <person name="Watervoot N.F."/>
            <person name="Auber R.P."/>
            <person name="Gonzalez D.J."/>
            <person name="Wisecaver J.H."/>
            <person name="Moore B.S."/>
        </authorList>
    </citation>
    <scope>NUCLEOTIDE SEQUENCE [LARGE SCALE GENOMIC DNA]</scope>
    <source>
        <strain evidence="3 4">12B1</strain>
    </source>
</reference>